<evidence type="ECO:0000313" key="2">
    <source>
        <dbReference type="EMBL" id="KAK1414710.1"/>
    </source>
</evidence>
<dbReference type="EMBL" id="JAUHHV010000008">
    <property type="protein sequence ID" value="KAK1414710.1"/>
    <property type="molecule type" value="Genomic_DNA"/>
</dbReference>
<organism evidence="2 3">
    <name type="scientific">Tagetes erecta</name>
    <name type="common">African marigold</name>
    <dbReference type="NCBI Taxonomy" id="13708"/>
    <lineage>
        <taxon>Eukaryota</taxon>
        <taxon>Viridiplantae</taxon>
        <taxon>Streptophyta</taxon>
        <taxon>Embryophyta</taxon>
        <taxon>Tracheophyta</taxon>
        <taxon>Spermatophyta</taxon>
        <taxon>Magnoliopsida</taxon>
        <taxon>eudicotyledons</taxon>
        <taxon>Gunneridae</taxon>
        <taxon>Pentapetalae</taxon>
        <taxon>asterids</taxon>
        <taxon>campanulids</taxon>
        <taxon>Asterales</taxon>
        <taxon>Asteraceae</taxon>
        <taxon>Asteroideae</taxon>
        <taxon>Heliantheae alliance</taxon>
        <taxon>Tageteae</taxon>
        <taxon>Tagetes</taxon>
    </lineage>
</organism>
<proteinExistence type="predicted"/>
<name>A0AAD8K1K4_TARER</name>
<feature type="compositionally biased region" description="Low complexity" evidence="1">
    <location>
        <begin position="29"/>
        <end position="41"/>
    </location>
</feature>
<gene>
    <name evidence="2" type="ORF">QVD17_30460</name>
</gene>
<evidence type="ECO:0000256" key="1">
    <source>
        <dbReference type="SAM" id="MobiDB-lite"/>
    </source>
</evidence>
<accession>A0AAD8K1K4</accession>
<feature type="region of interest" description="Disordered" evidence="1">
    <location>
        <begin position="26"/>
        <end position="80"/>
    </location>
</feature>
<keyword evidence="3" id="KW-1185">Reference proteome</keyword>
<sequence>MASADGCFGDSRAGFGYDDGHRGFDERVFGQSFGPSQSSGQGILGPGPTQAFGSYTQPMVSGSFPTTGPNSSGSNVSVGFGPQHFAQWADSHWTASPPHAW</sequence>
<dbReference type="Proteomes" id="UP001229421">
    <property type="component" value="Unassembled WGS sequence"/>
</dbReference>
<feature type="compositionally biased region" description="Polar residues" evidence="1">
    <location>
        <begin position="51"/>
        <end position="67"/>
    </location>
</feature>
<protein>
    <submittedName>
        <fullName evidence="2">Uncharacterized protein</fullName>
    </submittedName>
</protein>
<dbReference type="AlphaFoldDB" id="A0AAD8K1K4"/>
<feature type="compositionally biased region" description="Low complexity" evidence="1">
    <location>
        <begin position="68"/>
        <end position="80"/>
    </location>
</feature>
<evidence type="ECO:0000313" key="3">
    <source>
        <dbReference type="Proteomes" id="UP001229421"/>
    </source>
</evidence>
<comment type="caution">
    <text evidence="2">The sequence shown here is derived from an EMBL/GenBank/DDBJ whole genome shotgun (WGS) entry which is preliminary data.</text>
</comment>
<reference evidence="2" key="1">
    <citation type="journal article" date="2023" name="bioRxiv">
        <title>Improved chromosome-level genome assembly for marigold (Tagetes erecta).</title>
        <authorList>
            <person name="Jiang F."/>
            <person name="Yuan L."/>
            <person name="Wang S."/>
            <person name="Wang H."/>
            <person name="Xu D."/>
            <person name="Wang A."/>
            <person name="Fan W."/>
        </authorList>
    </citation>
    <scope>NUCLEOTIDE SEQUENCE</scope>
    <source>
        <strain evidence="2">WSJ</strain>
        <tissue evidence="2">Leaf</tissue>
    </source>
</reference>